<keyword evidence="1" id="KW-0560">Oxidoreductase</keyword>
<evidence type="ECO:0000313" key="2">
    <source>
        <dbReference type="EMBL" id="MEV4680526.1"/>
    </source>
</evidence>
<dbReference type="InterPro" id="IPR039068">
    <property type="entry name" value="PqqC-like"/>
</dbReference>
<dbReference type="SUPFAM" id="SSF48613">
    <property type="entry name" value="Heme oxygenase-like"/>
    <property type="match status" value="1"/>
</dbReference>
<evidence type="ECO:0000313" key="3">
    <source>
        <dbReference type="Proteomes" id="UP001552521"/>
    </source>
</evidence>
<name>A0ABV3HPN0_9ACTN</name>
<proteinExistence type="predicted"/>
<dbReference type="PANTHER" id="PTHR40279:SF3">
    <property type="entry name" value="4-AMINOBENZOATE SYNTHASE"/>
    <property type="match status" value="1"/>
</dbReference>
<gene>
    <name evidence="2" type="ORF">AB0K36_07075</name>
</gene>
<dbReference type="InterPro" id="IPR016084">
    <property type="entry name" value="Haem_Oase-like_multi-hlx"/>
</dbReference>
<sequence length="229" mass="25484">METTKVDAVYATSQHLRSYVDQHRVLSHPFLALVASGRADPEHFVAWGLQERHVSYAFPRSIGLLISCADDFRMRTVLAENLWEEFGEGNPDQAHAVLLDNLLESMGVGRDRLDCPATDGTLAFLTTQRDLTTSSAWRGVGAFCYANEYLSLAEFRPLEAAIRSRFPAADLSYFTENMKADTRHTELLESLIDAAAETPSNKADIEYGVSAALDARCRFYDSLVPWGAE</sequence>
<organism evidence="2 3">
    <name type="scientific">Streptomyces kurssanovii</name>
    <dbReference type="NCBI Taxonomy" id="67312"/>
    <lineage>
        <taxon>Bacteria</taxon>
        <taxon>Bacillati</taxon>
        <taxon>Actinomycetota</taxon>
        <taxon>Actinomycetes</taxon>
        <taxon>Kitasatosporales</taxon>
        <taxon>Streptomycetaceae</taxon>
        <taxon>Streptomyces</taxon>
    </lineage>
</organism>
<dbReference type="Proteomes" id="UP001552521">
    <property type="component" value="Unassembled WGS sequence"/>
</dbReference>
<accession>A0ABV3HPN0</accession>
<dbReference type="SMART" id="SM01236">
    <property type="entry name" value="Haem_oxygenase_2"/>
    <property type="match status" value="1"/>
</dbReference>
<dbReference type="RefSeq" id="WP_364589396.1">
    <property type="nucleotide sequence ID" value="NZ_JBFAQK010000006.1"/>
</dbReference>
<dbReference type="EMBL" id="JBFAQK010000006">
    <property type="protein sequence ID" value="MEV4680526.1"/>
    <property type="molecule type" value="Genomic_DNA"/>
</dbReference>
<keyword evidence="3" id="KW-1185">Reference proteome</keyword>
<reference evidence="2 3" key="1">
    <citation type="submission" date="2024-06" db="EMBL/GenBank/DDBJ databases">
        <title>The Natural Products Discovery Center: Release of the First 8490 Sequenced Strains for Exploring Actinobacteria Biosynthetic Diversity.</title>
        <authorList>
            <person name="Kalkreuter E."/>
            <person name="Kautsar S.A."/>
            <person name="Yang D."/>
            <person name="Bader C.D."/>
            <person name="Teijaro C.N."/>
            <person name="Fluegel L."/>
            <person name="Davis C.M."/>
            <person name="Simpson J.R."/>
            <person name="Lauterbach L."/>
            <person name="Steele A.D."/>
            <person name="Gui C."/>
            <person name="Meng S."/>
            <person name="Li G."/>
            <person name="Viehrig K."/>
            <person name="Ye F."/>
            <person name="Su P."/>
            <person name="Kiefer A.F."/>
            <person name="Nichols A."/>
            <person name="Cepeda A.J."/>
            <person name="Yan W."/>
            <person name="Fan B."/>
            <person name="Jiang Y."/>
            <person name="Adhikari A."/>
            <person name="Zheng C.-J."/>
            <person name="Schuster L."/>
            <person name="Cowan T.M."/>
            <person name="Smanski M.J."/>
            <person name="Chevrette M.G."/>
            <person name="De Carvalho L.P.S."/>
            <person name="Shen B."/>
        </authorList>
    </citation>
    <scope>NUCLEOTIDE SEQUENCE [LARGE SCALE GENOMIC DNA]</scope>
    <source>
        <strain evidence="2 3">NPDC049344</strain>
    </source>
</reference>
<dbReference type="Gene3D" id="1.20.910.10">
    <property type="entry name" value="Heme oxygenase-like"/>
    <property type="match status" value="1"/>
</dbReference>
<comment type="caution">
    <text evidence="2">The sequence shown here is derived from an EMBL/GenBank/DDBJ whole genome shotgun (WGS) entry which is preliminary data.</text>
</comment>
<evidence type="ECO:0000256" key="1">
    <source>
        <dbReference type="ARBA" id="ARBA00023002"/>
    </source>
</evidence>
<dbReference type="Pfam" id="PF14518">
    <property type="entry name" value="Haem_oxygenas_2"/>
    <property type="match status" value="1"/>
</dbReference>
<dbReference type="PANTHER" id="PTHR40279">
    <property type="entry name" value="PQQC-LIKE PROTEIN"/>
    <property type="match status" value="1"/>
</dbReference>
<protein>
    <submittedName>
        <fullName evidence="2">Iron-containing redox enzyme family protein</fullName>
    </submittedName>
</protein>